<protein>
    <recommendedName>
        <fullName evidence="4">TonB C-terminal domain-containing protein</fullName>
    </recommendedName>
</protein>
<evidence type="ECO:0000313" key="3">
    <source>
        <dbReference type="Proteomes" id="UP000831390"/>
    </source>
</evidence>
<evidence type="ECO:0000256" key="1">
    <source>
        <dbReference type="SAM" id="MobiDB-lite"/>
    </source>
</evidence>
<dbReference type="EMBL" id="CP094534">
    <property type="protein sequence ID" value="UOE33175.1"/>
    <property type="molecule type" value="Genomic_DNA"/>
</dbReference>
<evidence type="ECO:0000313" key="2">
    <source>
        <dbReference type="EMBL" id="UOE33175.1"/>
    </source>
</evidence>
<keyword evidence="3" id="KW-1185">Reference proteome</keyword>
<dbReference type="SUPFAM" id="SSF74653">
    <property type="entry name" value="TolA/TonB C-terminal domain"/>
    <property type="match status" value="1"/>
</dbReference>
<sequence length="113" mass="12299">MAQVPAVPRQLPQQPAAWNAQPATRSAPALSQTAWRFETMPVAEFVDEQPGAIRFRLVVNAAGQLDSVVTVSSNVSARQEALCRQALGTVRFVNNQPTPAPSVGFYTFKFSVR</sequence>
<evidence type="ECO:0008006" key="4">
    <source>
        <dbReference type="Google" id="ProtNLM"/>
    </source>
</evidence>
<dbReference type="Proteomes" id="UP000831390">
    <property type="component" value="Chromosome"/>
</dbReference>
<organism evidence="2 3">
    <name type="scientific">Hymenobacter monticola</name>
    <dbReference type="NCBI Taxonomy" id="1705399"/>
    <lineage>
        <taxon>Bacteria</taxon>
        <taxon>Pseudomonadati</taxon>
        <taxon>Bacteroidota</taxon>
        <taxon>Cytophagia</taxon>
        <taxon>Cytophagales</taxon>
        <taxon>Hymenobacteraceae</taxon>
        <taxon>Hymenobacter</taxon>
    </lineage>
</organism>
<dbReference type="RefSeq" id="WP_243512840.1">
    <property type="nucleotide sequence ID" value="NZ_CP094534.1"/>
</dbReference>
<reference evidence="2 3" key="1">
    <citation type="submission" date="2022-03" db="EMBL/GenBank/DDBJ databases">
        <title>Hymenobactersp. isolated from the air.</title>
        <authorList>
            <person name="Won M."/>
            <person name="Kwon S.-W."/>
        </authorList>
    </citation>
    <scope>NUCLEOTIDE SEQUENCE [LARGE SCALE GENOMIC DNA]</scope>
    <source>
        <strain evidence="2 3">KACC 22596</strain>
    </source>
</reference>
<proteinExistence type="predicted"/>
<feature type="region of interest" description="Disordered" evidence="1">
    <location>
        <begin position="1"/>
        <end position="25"/>
    </location>
</feature>
<feature type="compositionally biased region" description="Low complexity" evidence="1">
    <location>
        <begin position="10"/>
        <end position="23"/>
    </location>
</feature>
<accession>A0ABY4B961</accession>
<gene>
    <name evidence="2" type="ORF">MTP16_18865</name>
</gene>
<name>A0ABY4B961_9BACT</name>